<organism evidence="1 2">
    <name type="scientific">Novipirellula rosea</name>
    <dbReference type="NCBI Taxonomy" id="1031540"/>
    <lineage>
        <taxon>Bacteria</taxon>
        <taxon>Pseudomonadati</taxon>
        <taxon>Planctomycetota</taxon>
        <taxon>Planctomycetia</taxon>
        <taxon>Pirellulales</taxon>
        <taxon>Pirellulaceae</taxon>
        <taxon>Novipirellula</taxon>
    </lineage>
</organism>
<evidence type="ECO:0008006" key="3">
    <source>
        <dbReference type="Google" id="ProtNLM"/>
    </source>
</evidence>
<dbReference type="Proteomes" id="UP001500840">
    <property type="component" value="Unassembled WGS sequence"/>
</dbReference>
<dbReference type="EMBL" id="BAABGA010000073">
    <property type="protein sequence ID" value="GAA4465103.1"/>
    <property type="molecule type" value="Genomic_DNA"/>
</dbReference>
<gene>
    <name evidence="1" type="ORF">GCM10023156_52380</name>
</gene>
<sequence length="69" mass="7865">MFPERFQVGEHPGKVFALRSDAPRGMMRAHPSIETDVSQWDDCRQCPEFDSCYRLCMAQIALETAVSTN</sequence>
<protein>
    <recommendedName>
        <fullName evidence="3">4Fe-4S Wbl-type domain-containing protein</fullName>
    </recommendedName>
</protein>
<comment type="caution">
    <text evidence="1">The sequence shown here is derived from an EMBL/GenBank/DDBJ whole genome shotgun (WGS) entry which is preliminary data.</text>
</comment>
<name>A0ABP8ND47_9BACT</name>
<accession>A0ABP8ND47</accession>
<evidence type="ECO:0000313" key="1">
    <source>
        <dbReference type="EMBL" id="GAA4465103.1"/>
    </source>
</evidence>
<evidence type="ECO:0000313" key="2">
    <source>
        <dbReference type="Proteomes" id="UP001500840"/>
    </source>
</evidence>
<reference evidence="2" key="1">
    <citation type="journal article" date="2019" name="Int. J. Syst. Evol. Microbiol.">
        <title>The Global Catalogue of Microorganisms (GCM) 10K type strain sequencing project: providing services to taxonomists for standard genome sequencing and annotation.</title>
        <authorList>
            <consortium name="The Broad Institute Genomics Platform"/>
            <consortium name="The Broad Institute Genome Sequencing Center for Infectious Disease"/>
            <person name="Wu L."/>
            <person name="Ma J."/>
        </authorList>
    </citation>
    <scope>NUCLEOTIDE SEQUENCE [LARGE SCALE GENOMIC DNA]</scope>
    <source>
        <strain evidence="2">JCM 17759</strain>
    </source>
</reference>
<proteinExistence type="predicted"/>
<keyword evidence="2" id="KW-1185">Reference proteome</keyword>